<evidence type="ECO:0000256" key="3">
    <source>
        <dbReference type="ARBA" id="ARBA00022989"/>
    </source>
</evidence>
<feature type="transmembrane region" description="Helical" evidence="5">
    <location>
        <begin position="130"/>
        <end position="146"/>
    </location>
</feature>
<dbReference type="RefSeq" id="WP_187432092.1">
    <property type="nucleotide sequence ID" value="NZ_CP143423.1"/>
</dbReference>
<feature type="transmembrane region" description="Helical" evidence="5">
    <location>
        <begin position="12"/>
        <end position="33"/>
    </location>
</feature>
<feature type="domain" description="EamA" evidence="6">
    <location>
        <begin position="159"/>
        <end position="290"/>
    </location>
</feature>
<dbReference type="InterPro" id="IPR050638">
    <property type="entry name" value="AA-Vitamin_Transporters"/>
</dbReference>
<protein>
    <recommendedName>
        <fullName evidence="6">EamA domain-containing protein</fullName>
    </recommendedName>
</protein>
<keyword evidence="8" id="KW-1185">Reference proteome</keyword>
<feature type="transmembrane region" description="Helical" evidence="5">
    <location>
        <begin position="45"/>
        <end position="64"/>
    </location>
</feature>
<name>A0ABZ2BUR7_9RHOB</name>
<accession>A0ABZ2BUR7</accession>
<reference evidence="8" key="1">
    <citation type="submission" date="2024-01" db="EMBL/GenBank/DDBJ databases">
        <title>Roseobacter fucihabitans sp. nov., isolated from the brown alga Fucus spiralis.</title>
        <authorList>
            <person name="Hahnke S."/>
            <person name="Berger M."/>
            <person name="Schlingloff A."/>
            <person name="Athale I."/>
            <person name="Neumann-Schaal M."/>
            <person name="Adenaya A."/>
            <person name="Poehlein A."/>
            <person name="Daniel R."/>
            <person name="Pertersen J."/>
            <person name="Brinkhoff T."/>
        </authorList>
    </citation>
    <scope>NUCLEOTIDE SEQUENCE [LARGE SCALE GENOMIC DNA]</scope>
    <source>
        <strain evidence="8">B14</strain>
    </source>
</reference>
<dbReference type="InterPro" id="IPR037185">
    <property type="entry name" value="EmrE-like"/>
</dbReference>
<dbReference type="InterPro" id="IPR000620">
    <property type="entry name" value="EamA_dom"/>
</dbReference>
<evidence type="ECO:0000256" key="5">
    <source>
        <dbReference type="SAM" id="Phobius"/>
    </source>
</evidence>
<evidence type="ECO:0000256" key="1">
    <source>
        <dbReference type="ARBA" id="ARBA00004141"/>
    </source>
</evidence>
<feature type="transmembrane region" description="Helical" evidence="5">
    <location>
        <begin position="71"/>
        <end position="91"/>
    </location>
</feature>
<proteinExistence type="predicted"/>
<keyword evidence="3 5" id="KW-1133">Transmembrane helix</keyword>
<gene>
    <name evidence="7" type="ORF">ROLI_023040</name>
</gene>
<evidence type="ECO:0000256" key="2">
    <source>
        <dbReference type="ARBA" id="ARBA00022692"/>
    </source>
</evidence>
<keyword evidence="2 5" id="KW-0812">Transmembrane</keyword>
<dbReference type="SUPFAM" id="SSF103481">
    <property type="entry name" value="Multidrug resistance efflux transporter EmrE"/>
    <property type="match status" value="2"/>
</dbReference>
<evidence type="ECO:0000259" key="6">
    <source>
        <dbReference type="Pfam" id="PF00892"/>
    </source>
</evidence>
<keyword evidence="4 5" id="KW-0472">Membrane</keyword>
<evidence type="ECO:0000313" key="7">
    <source>
        <dbReference type="EMBL" id="WVX49215.1"/>
    </source>
</evidence>
<dbReference type="Proteomes" id="UP001318682">
    <property type="component" value="Chromosome"/>
</dbReference>
<dbReference type="Pfam" id="PF00892">
    <property type="entry name" value="EamA"/>
    <property type="match status" value="2"/>
</dbReference>
<evidence type="ECO:0000256" key="4">
    <source>
        <dbReference type="ARBA" id="ARBA00023136"/>
    </source>
</evidence>
<feature type="transmembrane region" description="Helical" evidence="5">
    <location>
        <begin position="219"/>
        <end position="238"/>
    </location>
</feature>
<organism evidence="7 8">
    <name type="scientific">Roseobacter fucihabitans</name>
    <dbReference type="NCBI Taxonomy" id="1537242"/>
    <lineage>
        <taxon>Bacteria</taxon>
        <taxon>Pseudomonadati</taxon>
        <taxon>Pseudomonadota</taxon>
        <taxon>Alphaproteobacteria</taxon>
        <taxon>Rhodobacterales</taxon>
        <taxon>Roseobacteraceae</taxon>
        <taxon>Roseobacter</taxon>
    </lineage>
</organism>
<feature type="transmembrane region" description="Helical" evidence="5">
    <location>
        <begin position="158"/>
        <end position="175"/>
    </location>
</feature>
<comment type="subcellular location">
    <subcellularLocation>
        <location evidence="1">Membrane</location>
        <topology evidence="1">Multi-pass membrane protein</topology>
    </subcellularLocation>
</comment>
<feature type="domain" description="EamA" evidence="6">
    <location>
        <begin position="14"/>
        <end position="142"/>
    </location>
</feature>
<dbReference type="PANTHER" id="PTHR32322:SF9">
    <property type="entry name" value="AMINO-ACID METABOLITE EFFLUX PUMP-RELATED"/>
    <property type="match status" value="1"/>
</dbReference>
<dbReference type="PANTHER" id="PTHR32322">
    <property type="entry name" value="INNER MEMBRANE TRANSPORTER"/>
    <property type="match status" value="1"/>
</dbReference>
<feature type="transmembrane region" description="Helical" evidence="5">
    <location>
        <begin position="276"/>
        <end position="296"/>
    </location>
</feature>
<feature type="transmembrane region" description="Helical" evidence="5">
    <location>
        <begin position="187"/>
        <end position="207"/>
    </location>
</feature>
<evidence type="ECO:0000313" key="8">
    <source>
        <dbReference type="Proteomes" id="UP001318682"/>
    </source>
</evidence>
<feature type="transmembrane region" description="Helical" evidence="5">
    <location>
        <begin position="250"/>
        <end position="270"/>
    </location>
</feature>
<sequence>MIEQTSISAKAWAALLLLALIWGASFVSIRIALDEIGPLTAVAHRTFWAMLVLWAVIAAMRLPLPRNPRVWGAFFIMGLLNNVIPFGLMAWGQLHIESGLTSILNAATAVFGVLLAAVFFADERLSPRKAIGVTLGFAGVATAIGLENLRDFDLRSLAQLAVLGGTISYALAGVWARKTLSGLAPQVAAAGMLTGSTLITLPLALVFEGPIRFDLQPDTMLAIAYYAVIATAGAYLLYYFVLARAGSGNLLLVTLLIAPVAITLGALILGETLNPNAYAGFALLALGLIVLDGRVWHGLRRSMTAPAD</sequence>
<feature type="transmembrane region" description="Helical" evidence="5">
    <location>
        <begin position="103"/>
        <end position="121"/>
    </location>
</feature>
<dbReference type="EMBL" id="CP143423">
    <property type="protein sequence ID" value="WVX49215.1"/>
    <property type="molecule type" value="Genomic_DNA"/>
</dbReference>